<dbReference type="PATRIC" id="fig|880071.3.peg.3494"/>
<reference evidence="4" key="1">
    <citation type="submission" date="2012-06" db="EMBL/GenBank/DDBJ databases">
        <title>The complete genome of Flexibacter litoralis DSM 6794.</title>
        <authorList>
            <person name="Lucas S."/>
            <person name="Copeland A."/>
            <person name="Lapidus A."/>
            <person name="Glavina del Rio T."/>
            <person name="Dalin E."/>
            <person name="Tice H."/>
            <person name="Bruce D."/>
            <person name="Goodwin L."/>
            <person name="Pitluck S."/>
            <person name="Peters L."/>
            <person name="Ovchinnikova G."/>
            <person name="Lu M."/>
            <person name="Kyrpides N."/>
            <person name="Mavromatis K."/>
            <person name="Ivanova N."/>
            <person name="Brettin T."/>
            <person name="Detter J.C."/>
            <person name="Han C."/>
            <person name="Larimer F."/>
            <person name="Land M."/>
            <person name="Hauser L."/>
            <person name="Markowitz V."/>
            <person name="Cheng J.-F."/>
            <person name="Hugenholtz P."/>
            <person name="Woyke T."/>
            <person name="Wu D."/>
            <person name="Spring S."/>
            <person name="Lang E."/>
            <person name="Kopitz M."/>
            <person name="Brambilla E."/>
            <person name="Klenk H.-P."/>
            <person name="Eisen J.A."/>
        </authorList>
    </citation>
    <scope>NUCLEOTIDE SEQUENCE [LARGE SCALE GENOMIC DNA]</scope>
    <source>
        <strain evidence="4">ATCC 23117 / DSM 6794 / NBRC 15988 / NCIMB 1366 / Sio-4</strain>
    </source>
</reference>
<keyword evidence="4" id="KW-1185">Reference proteome</keyword>
<feature type="chain" id="PRO_5003686407" description="DUF4374 domain-containing protein" evidence="2">
    <location>
        <begin position="28"/>
        <end position="458"/>
    </location>
</feature>
<evidence type="ECO:0000256" key="1">
    <source>
        <dbReference type="SAM" id="MobiDB-lite"/>
    </source>
</evidence>
<dbReference type="PROSITE" id="PS51257">
    <property type="entry name" value="PROKAR_LIPOPROTEIN"/>
    <property type="match status" value="1"/>
</dbReference>
<evidence type="ECO:0000256" key="2">
    <source>
        <dbReference type="SAM" id="SignalP"/>
    </source>
</evidence>
<sequence precursor="true">MNIFKINFSKLLLLCVLLFSISLSSCKDDDVNVDENPEEETPEETPEQYKKTGYVISSRVNSSAGSTVYYGYFEEKPTGAIDMTQYQSGQNIRMFTYRDGFLYARPTDGGLGVAKYAVDAQTNQIVEIGRISELSLVRSLVITDENKGYYVLSEGEYKVVMFDPETMQTTGIIDLSNAFDFPTEDGFRSYYSALMYNEVTNKLLASLYIVNDNTPVFYDAEASYVTIVDIASESFEKTITHNNAKYPVIRGTTSSIVDEEGNTYFLAQGLYGIDGQIGASAPVSSRPQILKINTNSEFEESYAFNPVNKLGLENNFFQLSTTMIYGGNNKAYAVVTATDDTSEPELLALLQKLGAGTITQTEYDQLVFLILYTPTQKWVEIDLITKSVVPVAGMPFTAGFSYPYSSQGASNNLFVQFVNEAQSGFYEINTTTNSAEEVFTLSAGGVVETFVDLSATGK</sequence>
<dbReference type="HOGENOM" id="CLU_596837_0_0_10"/>
<dbReference type="STRING" id="880071.Fleli_3488"/>
<dbReference type="RefSeq" id="WP_014799233.1">
    <property type="nucleotide sequence ID" value="NC_018018.1"/>
</dbReference>
<dbReference type="EMBL" id="CP003345">
    <property type="protein sequence ID" value="AFM05808.1"/>
    <property type="molecule type" value="Genomic_DNA"/>
</dbReference>
<feature type="signal peptide" evidence="2">
    <location>
        <begin position="1"/>
        <end position="27"/>
    </location>
</feature>
<feature type="region of interest" description="Disordered" evidence="1">
    <location>
        <begin position="29"/>
        <end position="48"/>
    </location>
</feature>
<dbReference type="Proteomes" id="UP000006054">
    <property type="component" value="Chromosome"/>
</dbReference>
<evidence type="ECO:0000313" key="4">
    <source>
        <dbReference type="Proteomes" id="UP000006054"/>
    </source>
</evidence>
<dbReference type="OrthoDB" id="1404180at2"/>
<keyword evidence="2" id="KW-0732">Signal</keyword>
<protein>
    <recommendedName>
        <fullName evidence="5">DUF4374 domain-containing protein</fullName>
    </recommendedName>
</protein>
<accession>I4APC3</accession>
<feature type="compositionally biased region" description="Acidic residues" evidence="1">
    <location>
        <begin position="31"/>
        <end position="46"/>
    </location>
</feature>
<dbReference type="KEGG" id="fli:Fleli_3488"/>
<organism evidence="3 4">
    <name type="scientific">Bernardetia litoralis (strain ATCC 23117 / DSM 6794 / NBRC 15988 / NCIMB 1366 / Fx l1 / Sio-4)</name>
    <name type="common">Flexibacter litoralis</name>
    <dbReference type="NCBI Taxonomy" id="880071"/>
    <lineage>
        <taxon>Bacteria</taxon>
        <taxon>Pseudomonadati</taxon>
        <taxon>Bacteroidota</taxon>
        <taxon>Cytophagia</taxon>
        <taxon>Cytophagales</taxon>
        <taxon>Bernardetiaceae</taxon>
        <taxon>Bernardetia</taxon>
    </lineage>
</organism>
<evidence type="ECO:0000313" key="3">
    <source>
        <dbReference type="EMBL" id="AFM05808.1"/>
    </source>
</evidence>
<dbReference type="AlphaFoldDB" id="I4APC3"/>
<name>I4APC3_BERLS</name>
<dbReference type="SUPFAM" id="SSF101898">
    <property type="entry name" value="NHL repeat"/>
    <property type="match status" value="1"/>
</dbReference>
<proteinExistence type="predicted"/>
<gene>
    <name evidence="3" type="ordered locus">Fleli_3488</name>
</gene>
<evidence type="ECO:0008006" key="5">
    <source>
        <dbReference type="Google" id="ProtNLM"/>
    </source>
</evidence>